<dbReference type="GO" id="GO:0003677">
    <property type="term" value="F:DNA binding"/>
    <property type="evidence" value="ECO:0007669"/>
    <property type="project" value="InterPro"/>
</dbReference>
<protein>
    <recommendedName>
        <fullName evidence="1">HTH merR-type domain-containing protein</fullName>
    </recommendedName>
</protein>
<evidence type="ECO:0000313" key="2">
    <source>
        <dbReference type="EMBL" id="OUR96744.1"/>
    </source>
</evidence>
<evidence type="ECO:0000313" key="3">
    <source>
        <dbReference type="Proteomes" id="UP000196531"/>
    </source>
</evidence>
<dbReference type="Gene3D" id="3.40.50.280">
    <property type="entry name" value="Cobalamin-binding domain"/>
    <property type="match status" value="1"/>
</dbReference>
<feature type="domain" description="HTH merR-type" evidence="1">
    <location>
        <begin position="1"/>
        <end position="70"/>
    </location>
</feature>
<dbReference type="InterPro" id="IPR009061">
    <property type="entry name" value="DNA-bd_dom_put_sf"/>
</dbReference>
<accession>A0A1Y5F7J1</accession>
<dbReference type="Pfam" id="PF13411">
    <property type="entry name" value="MerR_1"/>
    <property type="match status" value="1"/>
</dbReference>
<dbReference type="SUPFAM" id="SSF46955">
    <property type="entry name" value="Putative DNA-binding domain"/>
    <property type="match status" value="1"/>
</dbReference>
<sequence length="308" mass="35050">MYNIQLASSLSGINVHNLRAWERRYSAVTPDRDSVGRRLYSKDHIQKLFLLNQLVKEGTAIRHIAEKSRTELLSLVEEKGLESDLNFDQKPNEEEEIHLSFNAMTMALNFKKFDIVTHELNKAISKYDLRRVVFELLIPFLGVMRKKLNTKELTLSEKQSLITLIKFYLRRSIYQGNTGISSQSVIIAAPAGDSYELQVLIASLLMSHYGKEVIYLGANVEARSILDTSEATGAKNILIWASCLWSEKKSVELSEYFKELCENSKEGTNLAFACNGGASYEFSLKDHSVNLIKDFKDFDTSLKDQDLF</sequence>
<name>A0A1Y5F7J1_9BACT</name>
<dbReference type="SMART" id="SM00422">
    <property type="entry name" value="HTH_MERR"/>
    <property type="match status" value="1"/>
</dbReference>
<evidence type="ECO:0000259" key="1">
    <source>
        <dbReference type="PROSITE" id="PS50937"/>
    </source>
</evidence>
<comment type="caution">
    <text evidence="2">The sequence shown here is derived from an EMBL/GenBank/DDBJ whole genome shotgun (WGS) entry which is preliminary data.</text>
</comment>
<dbReference type="GO" id="GO:0006355">
    <property type="term" value="P:regulation of DNA-templated transcription"/>
    <property type="evidence" value="ECO:0007669"/>
    <property type="project" value="InterPro"/>
</dbReference>
<reference evidence="3" key="1">
    <citation type="journal article" date="2017" name="Proc. Natl. Acad. Sci. U.S.A.">
        <title>Simulation of Deepwater Horizon oil plume reveals substrate specialization within a complex community of hydrocarbon-degraders.</title>
        <authorList>
            <person name="Hu P."/>
            <person name="Dubinsky E.A."/>
            <person name="Probst A.J."/>
            <person name="Wang J."/>
            <person name="Sieber C.M.K."/>
            <person name="Tom L.M."/>
            <person name="Gardinali P."/>
            <person name="Banfield J.F."/>
            <person name="Atlas R.M."/>
            <person name="Andersen G.L."/>
        </authorList>
    </citation>
    <scope>NUCLEOTIDE SEQUENCE [LARGE SCALE GENOMIC DNA]</scope>
</reference>
<dbReference type="EMBL" id="MAAO01000006">
    <property type="protein sequence ID" value="OUR96744.1"/>
    <property type="molecule type" value="Genomic_DNA"/>
</dbReference>
<dbReference type="AlphaFoldDB" id="A0A1Y5F7J1"/>
<organism evidence="2 3">
    <name type="scientific">Halobacteriovorax marinus</name>
    <dbReference type="NCBI Taxonomy" id="97084"/>
    <lineage>
        <taxon>Bacteria</taxon>
        <taxon>Pseudomonadati</taxon>
        <taxon>Bdellovibrionota</taxon>
        <taxon>Bacteriovoracia</taxon>
        <taxon>Bacteriovoracales</taxon>
        <taxon>Halobacteriovoraceae</taxon>
        <taxon>Halobacteriovorax</taxon>
    </lineage>
</organism>
<dbReference type="InterPro" id="IPR000551">
    <property type="entry name" value="MerR-type_HTH_dom"/>
</dbReference>
<proteinExistence type="predicted"/>
<dbReference type="PROSITE" id="PS50937">
    <property type="entry name" value="HTH_MERR_2"/>
    <property type="match status" value="1"/>
</dbReference>
<dbReference type="Gene3D" id="1.10.1660.10">
    <property type="match status" value="1"/>
</dbReference>
<gene>
    <name evidence="2" type="ORF">A9Q84_10410</name>
</gene>
<dbReference type="Proteomes" id="UP000196531">
    <property type="component" value="Unassembled WGS sequence"/>
</dbReference>